<dbReference type="GO" id="GO:0022857">
    <property type="term" value="F:transmembrane transporter activity"/>
    <property type="evidence" value="ECO:0007669"/>
    <property type="project" value="UniProtKB-UniRule"/>
</dbReference>
<evidence type="ECO:0000259" key="10">
    <source>
        <dbReference type="Pfam" id="PF04290"/>
    </source>
</evidence>
<keyword evidence="3" id="KW-1003">Cell membrane</keyword>
<comment type="similarity">
    <text evidence="8 9">Belongs to the TRAP transporter small permease family.</text>
</comment>
<evidence type="ECO:0000256" key="8">
    <source>
        <dbReference type="ARBA" id="ARBA00038436"/>
    </source>
</evidence>
<dbReference type="OrthoDB" id="2877624at2"/>
<evidence type="ECO:0000313" key="12">
    <source>
        <dbReference type="Proteomes" id="UP000306236"/>
    </source>
</evidence>
<feature type="transmembrane region" description="Helical" evidence="9">
    <location>
        <begin position="49"/>
        <end position="68"/>
    </location>
</feature>
<keyword evidence="12" id="KW-1185">Reference proteome</keyword>
<gene>
    <name evidence="11" type="ORF">E8K88_06545</name>
</gene>
<dbReference type="GO" id="GO:0005886">
    <property type="term" value="C:plasma membrane"/>
    <property type="evidence" value="ECO:0007669"/>
    <property type="project" value="UniProtKB-SubCell"/>
</dbReference>
<proteinExistence type="inferred from homology"/>
<dbReference type="Proteomes" id="UP000306236">
    <property type="component" value="Unassembled WGS sequence"/>
</dbReference>
<keyword evidence="4 9" id="KW-0997">Cell inner membrane</keyword>
<name>A0A4S5BQ68_9BURK</name>
<keyword evidence="5 9" id="KW-0812">Transmembrane</keyword>
<comment type="caution">
    <text evidence="11">The sequence shown here is derived from an EMBL/GenBank/DDBJ whole genome shotgun (WGS) entry which is preliminary data.</text>
</comment>
<dbReference type="RefSeq" id="WP_136405840.1">
    <property type="nucleotide sequence ID" value="NZ_JARXRQ010000017.1"/>
</dbReference>
<feature type="transmembrane region" description="Helical" evidence="9">
    <location>
        <begin position="89"/>
        <end position="107"/>
    </location>
</feature>
<evidence type="ECO:0000256" key="9">
    <source>
        <dbReference type="RuleBase" id="RU369079"/>
    </source>
</evidence>
<dbReference type="GO" id="GO:0015740">
    <property type="term" value="P:C4-dicarboxylate transport"/>
    <property type="evidence" value="ECO:0007669"/>
    <property type="project" value="TreeGrafter"/>
</dbReference>
<dbReference type="Pfam" id="PF04290">
    <property type="entry name" value="DctQ"/>
    <property type="match status" value="1"/>
</dbReference>
<keyword evidence="2 9" id="KW-0813">Transport</keyword>
<evidence type="ECO:0000256" key="7">
    <source>
        <dbReference type="ARBA" id="ARBA00023136"/>
    </source>
</evidence>
<evidence type="ECO:0000313" key="11">
    <source>
        <dbReference type="EMBL" id="THJ34630.1"/>
    </source>
</evidence>
<organism evidence="11 12">
    <name type="scientific">Lampropedia aestuarii</name>
    <dbReference type="NCBI Taxonomy" id="2562762"/>
    <lineage>
        <taxon>Bacteria</taxon>
        <taxon>Pseudomonadati</taxon>
        <taxon>Pseudomonadota</taxon>
        <taxon>Betaproteobacteria</taxon>
        <taxon>Burkholderiales</taxon>
        <taxon>Comamonadaceae</taxon>
        <taxon>Lampropedia</taxon>
    </lineage>
</organism>
<dbReference type="InterPro" id="IPR055348">
    <property type="entry name" value="DctQ"/>
</dbReference>
<dbReference type="PANTHER" id="PTHR35011">
    <property type="entry name" value="2,3-DIKETO-L-GULONATE TRAP TRANSPORTER SMALL PERMEASE PROTEIN YIAM"/>
    <property type="match status" value="1"/>
</dbReference>
<evidence type="ECO:0000256" key="5">
    <source>
        <dbReference type="ARBA" id="ARBA00022692"/>
    </source>
</evidence>
<evidence type="ECO:0000256" key="2">
    <source>
        <dbReference type="ARBA" id="ARBA00022448"/>
    </source>
</evidence>
<comment type="subcellular location">
    <subcellularLocation>
        <location evidence="1 9">Cell inner membrane</location>
        <topology evidence="1 9">Multi-pass membrane protein</topology>
    </subcellularLocation>
</comment>
<feature type="transmembrane region" description="Helical" evidence="9">
    <location>
        <begin position="15"/>
        <end position="37"/>
    </location>
</feature>
<keyword evidence="7 9" id="KW-0472">Membrane</keyword>
<protein>
    <recommendedName>
        <fullName evidence="9">TRAP transporter small permease protein</fullName>
    </recommendedName>
</protein>
<evidence type="ECO:0000256" key="3">
    <source>
        <dbReference type="ARBA" id="ARBA00022475"/>
    </source>
</evidence>
<reference evidence="11 12" key="1">
    <citation type="submission" date="2019-04" db="EMBL/GenBank/DDBJ databases">
        <title>Lampropedia sp YIM MLB12 draf genome.</title>
        <authorList>
            <person name="Wang Y.-X."/>
        </authorList>
    </citation>
    <scope>NUCLEOTIDE SEQUENCE [LARGE SCALE GENOMIC DNA]</scope>
    <source>
        <strain evidence="11 12">YIM MLB12</strain>
    </source>
</reference>
<dbReference type="InterPro" id="IPR007387">
    <property type="entry name" value="TRAP_DctQ"/>
</dbReference>
<sequence>MDAFLNKLAWIVRRIAEVAMFAMMLLTLLDVVGRYLLSYPVKGAVELTELLMVAVIFSGICLSSAARAHVTVDLIAMALNGRLRFAQRLLGDVISLAIMGLLAAVSWSKAAEIADFGDRTAVLLMPIAPAAYFMAVMLSLTTLYHLAQCIATVRQGVRA</sequence>
<evidence type="ECO:0000256" key="6">
    <source>
        <dbReference type="ARBA" id="ARBA00022989"/>
    </source>
</evidence>
<accession>A0A4S5BQ68</accession>
<evidence type="ECO:0000256" key="1">
    <source>
        <dbReference type="ARBA" id="ARBA00004429"/>
    </source>
</evidence>
<comment type="function">
    <text evidence="9">Part of the tripartite ATP-independent periplasmic (TRAP) transport system.</text>
</comment>
<dbReference type="AlphaFoldDB" id="A0A4S5BQ68"/>
<comment type="subunit">
    <text evidence="9">The complex comprises the extracytoplasmic solute receptor protein and the two transmembrane proteins.</text>
</comment>
<dbReference type="PANTHER" id="PTHR35011:SF10">
    <property type="entry name" value="TRAP TRANSPORTER SMALL PERMEASE PROTEIN"/>
    <property type="match status" value="1"/>
</dbReference>
<feature type="transmembrane region" description="Helical" evidence="9">
    <location>
        <begin position="127"/>
        <end position="147"/>
    </location>
</feature>
<evidence type="ECO:0000256" key="4">
    <source>
        <dbReference type="ARBA" id="ARBA00022519"/>
    </source>
</evidence>
<dbReference type="EMBL" id="SSWX01000006">
    <property type="protein sequence ID" value="THJ34630.1"/>
    <property type="molecule type" value="Genomic_DNA"/>
</dbReference>
<keyword evidence="6 9" id="KW-1133">Transmembrane helix</keyword>
<feature type="domain" description="Tripartite ATP-independent periplasmic transporters DctQ component" evidence="10">
    <location>
        <begin position="23"/>
        <end position="154"/>
    </location>
</feature>